<organism evidence="2 3">
    <name type="scientific">Mucilaginibacter myungsuensis</name>
    <dbReference type="NCBI Taxonomy" id="649104"/>
    <lineage>
        <taxon>Bacteria</taxon>
        <taxon>Pseudomonadati</taxon>
        <taxon>Bacteroidota</taxon>
        <taxon>Sphingobacteriia</taxon>
        <taxon>Sphingobacteriales</taxon>
        <taxon>Sphingobacteriaceae</taxon>
        <taxon>Mucilaginibacter</taxon>
    </lineage>
</organism>
<dbReference type="InterPro" id="IPR006103">
    <property type="entry name" value="Glyco_hydro_2_cat"/>
</dbReference>
<accession>A0A929L1V3</accession>
<name>A0A929L1V3_9SPHI</name>
<sequence length="432" mass="49804">MFYPFFLLLFFSKCSDRHPSPKGQAKVYINSDRGRYQFYRNGKPFIIKGGAGFTHLKELKAAGGNTIRVWDTTKLQHILDSAQVYGLGVIVGLPMPSNQNMDLFYNNKNLVSKGHKHIMATVNRYKNHPALLCWCLGNELPFPYKPTFNKFYNAFNQLVDDIHRNDPGHPVTTTLMSFQQKNIVNIRSRTNIDFISFNIFGSIKTLKADLERIKWFWSGPYLITEWGIEGPWVSDSQNAWGAYVENTSEKKAEQILDTYRKYMPVTDPRFLGSMIFYWGQKQELTPTWFSLFDRNGHKTSSVDIMQQIWTGKPPAKHPPAIKYMLLDGKGGNDNILLSPRQLSSARILMSDKDTALYSYHWELMKEDWYKPNNIFNEKPQKPIKGSLLNDRSTSVKFSAPVNEGPYRLFVYVYDNTGYVATANTPFYVVDNP</sequence>
<comment type="caution">
    <text evidence="2">The sequence shown here is derived from an EMBL/GenBank/DDBJ whole genome shotgun (WGS) entry which is preliminary data.</text>
</comment>
<keyword evidence="3" id="KW-1185">Reference proteome</keyword>
<dbReference type="AlphaFoldDB" id="A0A929L1V3"/>
<dbReference type="GO" id="GO:0004553">
    <property type="term" value="F:hydrolase activity, hydrolyzing O-glycosyl compounds"/>
    <property type="evidence" value="ECO:0007669"/>
    <property type="project" value="InterPro"/>
</dbReference>
<feature type="domain" description="Glycoside hydrolase family 2 catalytic" evidence="1">
    <location>
        <begin position="78"/>
        <end position="228"/>
    </location>
</feature>
<dbReference type="GO" id="GO:0005975">
    <property type="term" value="P:carbohydrate metabolic process"/>
    <property type="evidence" value="ECO:0007669"/>
    <property type="project" value="InterPro"/>
</dbReference>
<protein>
    <recommendedName>
        <fullName evidence="1">Glycoside hydrolase family 2 catalytic domain-containing protein</fullName>
    </recommendedName>
</protein>
<evidence type="ECO:0000313" key="3">
    <source>
        <dbReference type="Proteomes" id="UP000622475"/>
    </source>
</evidence>
<gene>
    <name evidence="2" type="ORF">IRJ16_22165</name>
</gene>
<dbReference type="InterPro" id="IPR017853">
    <property type="entry name" value="GH"/>
</dbReference>
<dbReference type="SUPFAM" id="SSF51445">
    <property type="entry name" value="(Trans)glycosidases"/>
    <property type="match status" value="1"/>
</dbReference>
<proteinExistence type="predicted"/>
<dbReference type="Pfam" id="PF02836">
    <property type="entry name" value="Glyco_hydro_2_C"/>
    <property type="match status" value="1"/>
</dbReference>
<dbReference type="Proteomes" id="UP000622475">
    <property type="component" value="Unassembled WGS sequence"/>
</dbReference>
<dbReference type="EMBL" id="JADFFL010000013">
    <property type="protein sequence ID" value="MBE9664603.1"/>
    <property type="molecule type" value="Genomic_DNA"/>
</dbReference>
<reference evidence="2" key="1">
    <citation type="submission" date="2020-10" db="EMBL/GenBank/DDBJ databases">
        <title>Mucilaginibacter mali sp. nov., isolated from rhizosphere soil of apple orchard.</title>
        <authorList>
            <person name="Lee J.-S."/>
            <person name="Kim H.S."/>
            <person name="Kim J.-S."/>
        </authorList>
    </citation>
    <scope>NUCLEOTIDE SEQUENCE</scope>
    <source>
        <strain evidence="2">KCTC 22746</strain>
    </source>
</reference>
<evidence type="ECO:0000313" key="2">
    <source>
        <dbReference type="EMBL" id="MBE9664603.1"/>
    </source>
</evidence>
<evidence type="ECO:0000259" key="1">
    <source>
        <dbReference type="Pfam" id="PF02836"/>
    </source>
</evidence>
<dbReference type="Gene3D" id="3.20.20.80">
    <property type="entry name" value="Glycosidases"/>
    <property type="match status" value="1"/>
</dbReference>